<dbReference type="EMBL" id="RBNJ01001783">
    <property type="protein sequence ID" value="RUS32776.1"/>
    <property type="molecule type" value="Genomic_DNA"/>
</dbReference>
<organism evidence="1 2">
    <name type="scientific">Jimgerdemannia flammicorona</name>
    <dbReference type="NCBI Taxonomy" id="994334"/>
    <lineage>
        <taxon>Eukaryota</taxon>
        <taxon>Fungi</taxon>
        <taxon>Fungi incertae sedis</taxon>
        <taxon>Mucoromycota</taxon>
        <taxon>Mucoromycotina</taxon>
        <taxon>Endogonomycetes</taxon>
        <taxon>Endogonales</taxon>
        <taxon>Endogonaceae</taxon>
        <taxon>Jimgerdemannia</taxon>
    </lineage>
</organism>
<reference evidence="1 2" key="1">
    <citation type="journal article" date="2018" name="New Phytol.">
        <title>Phylogenomics of Endogonaceae and evolution of mycorrhizas within Mucoromycota.</title>
        <authorList>
            <person name="Chang Y."/>
            <person name="Desiro A."/>
            <person name="Na H."/>
            <person name="Sandor L."/>
            <person name="Lipzen A."/>
            <person name="Clum A."/>
            <person name="Barry K."/>
            <person name="Grigoriev I.V."/>
            <person name="Martin F.M."/>
            <person name="Stajich J.E."/>
            <person name="Smith M.E."/>
            <person name="Bonito G."/>
            <person name="Spatafora J.W."/>
        </authorList>
    </citation>
    <scope>NUCLEOTIDE SEQUENCE [LARGE SCALE GENOMIC DNA]</scope>
    <source>
        <strain evidence="1 2">AD002</strain>
    </source>
</reference>
<evidence type="ECO:0000313" key="1">
    <source>
        <dbReference type="EMBL" id="RUS32776.1"/>
    </source>
</evidence>
<gene>
    <name evidence="1" type="ORF">BC938DRAFT_474344</name>
</gene>
<dbReference type="Proteomes" id="UP000274822">
    <property type="component" value="Unassembled WGS sequence"/>
</dbReference>
<comment type="caution">
    <text evidence="1">The sequence shown here is derived from an EMBL/GenBank/DDBJ whole genome shotgun (WGS) entry which is preliminary data.</text>
</comment>
<accession>A0A433QSL6</accession>
<evidence type="ECO:0000313" key="2">
    <source>
        <dbReference type="Proteomes" id="UP000274822"/>
    </source>
</evidence>
<name>A0A433QSL6_9FUNG</name>
<dbReference type="AlphaFoldDB" id="A0A433QSL6"/>
<protein>
    <submittedName>
        <fullName evidence="1">Uncharacterized protein</fullName>
    </submittedName>
</protein>
<proteinExistence type="predicted"/>
<sequence>MAPLGSVIVIVDRNERVVQAGDYYIHDALRPYMWPATRSSPPCGQSYWIIWKDRSNHNGVGSLLRVTANTSVEDEHSLTQIGQGFG</sequence>
<keyword evidence="2" id="KW-1185">Reference proteome</keyword>